<dbReference type="Proteomes" id="UP000826271">
    <property type="component" value="Unassembled WGS sequence"/>
</dbReference>
<keyword evidence="1" id="KW-0732">Signal</keyword>
<sequence>MAAVLYAPVLAVILILVLQSNSAIANFTIPFLSPIFGNACEENVCGRGHCVASTNSNFGFECECEAGWKQARPDNDDNLKFLPCVVPNCTLDYACGRAPSPASDNQKRANFSFFDPCFWTDCGGGSCNRTSLFTHTCECEEDYYNLFNTTAFPCYKQCALGMDCARLGIGFGWQNSSRPNSSPNLADNSNSRATNLIPRVEFGWLITIVTTLTLVVSKYS</sequence>
<dbReference type="PANTHER" id="PTHR33881">
    <property type="entry name" value="NEUROGENIC LOCUS NOTCH-LIKE PROTEIN"/>
    <property type="match status" value="1"/>
</dbReference>
<organism evidence="2 3">
    <name type="scientific">Buddleja alternifolia</name>
    <dbReference type="NCBI Taxonomy" id="168488"/>
    <lineage>
        <taxon>Eukaryota</taxon>
        <taxon>Viridiplantae</taxon>
        <taxon>Streptophyta</taxon>
        <taxon>Embryophyta</taxon>
        <taxon>Tracheophyta</taxon>
        <taxon>Spermatophyta</taxon>
        <taxon>Magnoliopsida</taxon>
        <taxon>eudicotyledons</taxon>
        <taxon>Gunneridae</taxon>
        <taxon>Pentapetalae</taxon>
        <taxon>asterids</taxon>
        <taxon>lamiids</taxon>
        <taxon>Lamiales</taxon>
        <taxon>Scrophulariaceae</taxon>
        <taxon>Buddlejeae</taxon>
        <taxon>Buddleja</taxon>
    </lineage>
</organism>
<comment type="caution">
    <text evidence="2">The sequence shown here is derived from an EMBL/GenBank/DDBJ whole genome shotgun (WGS) entry which is preliminary data.</text>
</comment>
<protein>
    <submittedName>
        <fullName evidence="2">Uncharacterized protein</fullName>
    </submittedName>
</protein>
<name>A0AAV6WHQ6_9LAMI</name>
<feature type="signal peptide" evidence="1">
    <location>
        <begin position="1"/>
        <end position="25"/>
    </location>
</feature>
<keyword evidence="3" id="KW-1185">Reference proteome</keyword>
<accession>A0AAV6WHQ6</accession>
<feature type="chain" id="PRO_5043316587" evidence="1">
    <location>
        <begin position="26"/>
        <end position="220"/>
    </location>
</feature>
<reference evidence="2" key="1">
    <citation type="submission" date="2019-10" db="EMBL/GenBank/DDBJ databases">
        <authorList>
            <person name="Zhang R."/>
            <person name="Pan Y."/>
            <person name="Wang J."/>
            <person name="Ma R."/>
            <person name="Yu S."/>
        </authorList>
    </citation>
    <scope>NUCLEOTIDE SEQUENCE</scope>
    <source>
        <strain evidence="2">LA-IB0</strain>
        <tissue evidence="2">Leaf</tissue>
    </source>
</reference>
<evidence type="ECO:0000313" key="3">
    <source>
        <dbReference type="Proteomes" id="UP000826271"/>
    </source>
</evidence>
<evidence type="ECO:0000256" key="1">
    <source>
        <dbReference type="SAM" id="SignalP"/>
    </source>
</evidence>
<dbReference type="PANTHER" id="PTHR33881:SF7">
    <property type="entry name" value="NEUROGENIC LOCUS NOTCH-LIKE PROTEIN"/>
    <property type="match status" value="1"/>
</dbReference>
<dbReference type="AlphaFoldDB" id="A0AAV6WHQ6"/>
<evidence type="ECO:0000313" key="2">
    <source>
        <dbReference type="EMBL" id="KAG8370259.1"/>
    </source>
</evidence>
<gene>
    <name evidence="2" type="ORF">BUALT_Bualt14G0098300</name>
</gene>
<proteinExistence type="predicted"/>
<dbReference type="EMBL" id="WHWC01000014">
    <property type="protein sequence ID" value="KAG8370259.1"/>
    <property type="molecule type" value="Genomic_DNA"/>
</dbReference>